<evidence type="ECO:0000256" key="2">
    <source>
        <dbReference type="ARBA" id="ARBA00022723"/>
    </source>
</evidence>
<keyword evidence="2" id="KW-0479">Metal-binding</keyword>
<dbReference type="InterPro" id="IPR009056">
    <property type="entry name" value="Cyt_c-like_dom"/>
</dbReference>
<dbReference type="InterPro" id="IPR036909">
    <property type="entry name" value="Cyt_c-like_dom_sf"/>
</dbReference>
<proteinExistence type="predicted"/>
<protein>
    <submittedName>
        <fullName evidence="5">Sulfur oxidation protein SoxX</fullName>
    </submittedName>
</protein>
<dbReference type="PROSITE" id="PS51007">
    <property type="entry name" value="CYTC"/>
    <property type="match status" value="1"/>
</dbReference>
<reference evidence="5" key="1">
    <citation type="submission" date="2018-06" db="EMBL/GenBank/DDBJ databases">
        <authorList>
            <person name="Zhirakovskaya E."/>
        </authorList>
    </citation>
    <scope>NUCLEOTIDE SEQUENCE</scope>
</reference>
<dbReference type="InterPro" id="IPR030999">
    <property type="entry name" value="Thiosulf_SoxX"/>
</dbReference>
<dbReference type="NCBIfam" id="TIGR04485">
    <property type="entry name" value="thiosulf_SoxX"/>
    <property type="match status" value="1"/>
</dbReference>
<dbReference type="GO" id="GO:0046872">
    <property type="term" value="F:metal ion binding"/>
    <property type="evidence" value="ECO:0007669"/>
    <property type="project" value="UniProtKB-KW"/>
</dbReference>
<organism evidence="5">
    <name type="scientific">hydrothermal vent metagenome</name>
    <dbReference type="NCBI Taxonomy" id="652676"/>
    <lineage>
        <taxon>unclassified sequences</taxon>
        <taxon>metagenomes</taxon>
        <taxon>ecological metagenomes</taxon>
    </lineage>
</organism>
<evidence type="ECO:0000259" key="4">
    <source>
        <dbReference type="PROSITE" id="PS51007"/>
    </source>
</evidence>
<keyword evidence="3" id="KW-0408">Iron</keyword>
<dbReference type="Pfam" id="PF00034">
    <property type="entry name" value="Cytochrom_C"/>
    <property type="match status" value="1"/>
</dbReference>
<name>A0A3B0YMV6_9ZZZZ</name>
<dbReference type="Gene3D" id="1.10.760.10">
    <property type="entry name" value="Cytochrome c-like domain"/>
    <property type="match status" value="1"/>
</dbReference>
<evidence type="ECO:0000256" key="3">
    <source>
        <dbReference type="ARBA" id="ARBA00023004"/>
    </source>
</evidence>
<evidence type="ECO:0000256" key="1">
    <source>
        <dbReference type="ARBA" id="ARBA00022617"/>
    </source>
</evidence>
<dbReference type="EMBL" id="UOFN01000085">
    <property type="protein sequence ID" value="VAW77990.1"/>
    <property type="molecule type" value="Genomic_DNA"/>
</dbReference>
<dbReference type="SUPFAM" id="SSF46626">
    <property type="entry name" value="Cytochrome c"/>
    <property type="match status" value="1"/>
</dbReference>
<evidence type="ECO:0000313" key="5">
    <source>
        <dbReference type="EMBL" id="VAW77990.1"/>
    </source>
</evidence>
<dbReference type="GO" id="GO:0020037">
    <property type="term" value="F:heme binding"/>
    <property type="evidence" value="ECO:0007669"/>
    <property type="project" value="InterPro"/>
</dbReference>
<accession>A0A3B0YMV6</accession>
<feature type="domain" description="Cytochrome c" evidence="4">
    <location>
        <begin position="37"/>
        <end position="126"/>
    </location>
</feature>
<dbReference type="GO" id="GO:0009055">
    <property type="term" value="F:electron transfer activity"/>
    <property type="evidence" value="ECO:0007669"/>
    <property type="project" value="InterPro"/>
</dbReference>
<dbReference type="AlphaFoldDB" id="A0A3B0YMV6"/>
<sequence>MRKFPSILKTASSALVIASSLMLFPTTSTAAEAKTASVTEQGKALSFNRKKGNCLACHQIAGGKLAGNIGPPLIAMKARYPDKAKLRARIWDATKTNPNTIMPPFGRNKILGESDIDKIVEFIYTL</sequence>
<gene>
    <name evidence="5" type="ORF">MNBD_GAMMA15-800</name>
</gene>
<keyword evidence="1" id="KW-0349">Heme</keyword>